<reference evidence="8" key="1">
    <citation type="submission" date="2023-07" db="EMBL/GenBank/DDBJ databases">
        <title>Bird 10,000 Genomes (B10K) Project - Family phase.</title>
        <authorList>
            <person name="Zhang G."/>
        </authorList>
    </citation>
    <scope>NUCLEOTIDE SEQUENCE [LARGE SCALE GENOMIC DNA]</scope>
</reference>
<evidence type="ECO:0000313" key="7">
    <source>
        <dbReference type="EMBL" id="NXD15871.1"/>
    </source>
</evidence>
<keyword evidence="3" id="KW-0202">Cytokine</keyword>
<dbReference type="GO" id="GO:0006954">
    <property type="term" value="P:inflammatory response"/>
    <property type="evidence" value="ECO:0007669"/>
    <property type="project" value="InterPro"/>
</dbReference>
<dbReference type="EMBL" id="WBNA01000336">
    <property type="protein sequence ID" value="NXD15871.1"/>
    <property type="molecule type" value="Genomic_DNA"/>
</dbReference>
<evidence type="ECO:0000256" key="3">
    <source>
        <dbReference type="ARBA" id="ARBA00022514"/>
    </source>
</evidence>
<dbReference type="Gene3D" id="2.10.90.10">
    <property type="entry name" value="Cystine-knot cytokines"/>
    <property type="match status" value="1"/>
</dbReference>
<dbReference type="InterPro" id="IPR020440">
    <property type="entry name" value="IL-17_chr"/>
</dbReference>
<accession>A0A851TJ96</accession>
<comment type="subcellular location">
    <subcellularLocation>
        <location evidence="1">Secreted</location>
    </subcellularLocation>
</comment>
<feature type="chain" id="PRO_5032466692" evidence="6">
    <location>
        <begin position="34"/>
        <end position="173"/>
    </location>
</feature>
<evidence type="ECO:0000256" key="1">
    <source>
        <dbReference type="ARBA" id="ARBA00004613"/>
    </source>
</evidence>
<dbReference type="SUPFAM" id="SSF57501">
    <property type="entry name" value="Cystine-knot cytokines"/>
    <property type="match status" value="1"/>
</dbReference>
<comment type="similarity">
    <text evidence="2">Belongs to the IL-17 family.</text>
</comment>
<gene>
    <name evidence="7" type="primary">Il17f_1</name>
    <name evidence="7" type="ORF">NOTNIG_R08400</name>
</gene>
<feature type="non-terminal residue" evidence="7">
    <location>
        <position position="173"/>
    </location>
</feature>
<keyword evidence="8" id="KW-1185">Reference proteome</keyword>
<dbReference type="Proteomes" id="UP000661971">
    <property type="component" value="Unassembled WGS sequence"/>
</dbReference>
<name>A0A851TJ96_9AVES</name>
<protein>
    <submittedName>
        <fullName evidence="7">IL17F protein</fullName>
    </submittedName>
</protein>
<evidence type="ECO:0000256" key="4">
    <source>
        <dbReference type="ARBA" id="ARBA00022525"/>
    </source>
</evidence>
<dbReference type="AlphaFoldDB" id="A0A851TJ96"/>
<keyword evidence="5 6" id="KW-0732">Signal</keyword>
<evidence type="ECO:0000313" key="8">
    <source>
        <dbReference type="Proteomes" id="UP000661971"/>
    </source>
</evidence>
<evidence type="ECO:0000256" key="2">
    <source>
        <dbReference type="ARBA" id="ARBA00007236"/>
    </source>
</evidence>
<sequence>IAPTFCPKWAYYLQLRSLLLMVLVLLSASSAYGKGVQPGFRPESLFKQAEARCLTTKDSQFPQAVKVNISIISVNQNTKMSADVSNRSLAPWDYRINKDPNRFPQVIADAKCRHTSCVDMAGQLDYSGSSVPIHQEILVLRREQRGCHHSYWLEKKMITVGCTCVHPIIQHQA</sequence>
<comment type="caution">
    <text evidence="7">The sequence shown here is derived from an EMBL/GenBank/DDBJ whole genome shotgun (WGS) entry which is preliminary data.</text>
</comment>
<dbReference type="GO" id="GO:0005125">
    <property type="term" value="F:cytokine activity"/>
    <property type="evidence" value="ECO:0007669"/>
    <property type="project" value="UniProtKB-KW"/>
</dbReference>
<evidence type="ECO:0000256" key="6">
    <source>
        <dbReference type="SAM" id="SignalP"/>
    </source>
</evidence>
<dbReference type="PRINTS" id="PR01932">
    <property type="entry name" value="INTRLEUKIN17"/>
</dbReference>
<feature type="signal peptide" evidence="6">
    <location>
        <begin position="1"/>
        <end position="33"/>
    </location>
</feature>
<dbReference type="InterPro" id="IPR029034">
    <property type="entry name" value="Cystine-knot_cytokine"/>
</dbReference>
<keyword evidence="4" id="KW-0964">Secreted</keyword>
<dbReference type="InterPro" id="IPR010345">
    <property type="entry name" value="IL-17_fam"/>
</dbReference>
<dbReference type="GO" id="GO:0005615">
    <property type="term" value="C:extracellular space"/>
    <property type="evidence" value="ECO:0007669"/>
    <property type="project" value="UniProtKB-KW"/>
</dbReference>
<evidence type="ECO:0000256" key="5">
    <source>
        <dbReference type="ARBA" id="ARBA00022729"/>
    </source>
</evidence>
<organism evidence="7 8">
    <name type="scientific">Nothocercus nigrocapillus</name>
    <dbReference type="NCBI Taxonomy" id="1977171"/>
    <lineage>
        <taxon>Eukaryota</taxon>
        <taxon>Metazoa</taxon>
        <taxon>Chordata</taxon>
        <taxon>Craniata</taxon>
        <taxon>Vertebrata</taxon>
        <taxon>Euteleostomi</taxon>
        <taxon>Archelosauria</taxon>
        <taxon>Archosauria</taxon>
        <taxon>Dinosauria</taxon>
        <taxon>Saurischia</taxon>
        <taxon>Theropoda</taxon>
        <taxon>Coelurosauria</taxon>
        <taxon>Aves</taxon>
        <taxon>Palaeognathae</taxon>
        <taxon>Tinamiformes</taxon>
        <taxon>Tinamidae</taxon>
        <taxon>Nothocercus</taxon>
    </lineage>
</organism>
<feature type="non-terminal residue" evidence="7">
    <location>
        <position position="1"/>
    </location>
</feature>
<proteinExistence type="inferred from homology"/>
<dbReference type="Pfam" id="PF06083">
    <property type="entry name" value="IL17"/>
    <property type="match status" value="1"/>
</dbReference>